<evidence type="ECO:0000256" key="5">
    <source>
        <dbReference type="ARBA" id="ARBA00022553"/>
    </source>
</evidence>
<evidence type="ECO:0000256" key="10">
    <source>
        <dbReference type="ARBA" id="ARBA00023012"/>
    </source>
</evidence>
<evidence type="ECO:0000256" key="1">
    <source>
        <dbReference type="ARBA" id="ARBA00000085"/>
    </source>
</evidence>
<evidence type="ECO:0000259" key="12">
    <source>
        <dbReference type="PROSITE" id="PS50109"/>
    </source>
</evidence>
<dbReference type="SUPFAM" id="SSF55874">
    <property type="entry name" value="ATPase domain of HSP90 chaperone/DNA topoisomerase II/histidine kinase"/>
    <property type="match status" value="1"/>
</dbReference>
<dbReference type="InterPro" id="IPR005467">
    <property type="entry name" value="His_kinase_dom"/>
</dbReference>
<evidence type="ECO:0000256" key="9">
    <source>
        <dbReference type="ARBA" id="ARBA00022989"/>
    </source>
</evidence>
<dbReference type="Gene3D" id="3.30.565.10">
    <property type="entry name" value="Histidine kinase-like ATPase, C-terminal domain"/>
    <property type="match status" value="1"/>
</dbReference>
<dbReference type="PRINTS" id="PR00344">
    <property type="entry name" value="BCTRLSENSOR"/>
</dbReference>
<name>K0B1W2_GOTA9</name>
<comment type="subcellular location">
    <subcellularLocation>
        <location evidence="2">Cell membrane</location>
        <topology evidence="2">Multi-pass membrane protein</topology>
    </subcellularLocation>
</comment>
<comment type="catalytic activity">
    <reaction evidence="1">
        <text>ATP + protein L-histidine = ADP + protein N-phospho-L-histidine.</text>
        <dbReference type="EC" id="2.7.13.3"/>
    </reaction>
</comment>
<feature type="domain" description="Histidine kinase" evidence="12">
    <location>
        <begin position="77"/>
        <end position="282"/>
    </location>
</feature>
<organism evidence="13 14">
    <name type="scientific">Gottschalkia acidurici (strain ATCC 7906 / DSM 604 / BCRC 14475 / CIP 104303 / KCTC 5404 / NCIMB 10678 / 9a)</name>
    <name type="common">Clostridium acidurici</name>
    <dbReference type="NCBI Taxonomy" id="1128398"/>
    <lineage>
        <taxon>Bacteria</taxon>
        <taxon>Bacillati</taxon>
        <taxon>Bacillota</taxon>
        <taxon>Tissierellia</taxon>
        <taxon>Tissierellales</taxon>
        <taxon>Gottschalkiaceae</taxon>
        <taxon>Gottschalkia</taxon>
    </lineage>
</organism>
<proteinExistence type="predicted"/>
<dbReference type="InterPro" id="IPR003661">
    <property type="entry name" value="HisK_dim/P_dom"/>
</dbReference>
<dbReference type="PROSITE" id="PS50109">
    <property type="entry name" value="HIS_KIN"/>
    <property type="match status" value="1"/>
</dbReference>
<evidence type="ECO:0000256" key="7">
    <source>
        <dbReference type="ARBA" id="ARBA00022692"/>
    </source>
</evidence>
<dbReference type="EC" id="2.7.13.3" evidence="3"/>
<dbReference type="SMART" id="SM00387">
    <property type="entry name" value="HATPase_c"/>
    <property type="match status" value="1"/>
</dbReference>
<dbReference type="AlphaFoldDB" id="K0B1W2"/>
<dbReference type="Pfam" id="PF02518">
    <property type="entry name" value="HATPase_c"/>
    <property type="match status" value="1"/>
</dbReference>
<evidence type="ECO:0000313" key="14">
    <source>
        <dbReference type="Proteomes" id="UP000006094"/>
    </source>
</evidence>
<dbReference type="GO" id="GO:0000155">
    <property type="term" value="F:phosphorelay sensor kinase activity"/>
    <property type="evidence" value="ECO:0007669"/>
    <property type="project" value="InterPro"/>
</dbReference>
<dbReference type="GO" id="GO:0016036">
    <property type="term" value="P:cellular response to phosphate starvation"/>
    <property type="evidence" value="ECO:0007669"/>
    <property type="project" value="TreeGrafter"/>
</dbReference>
<dbReference type="EMBL" id="CP003326">
    <property type="protein sequence ID" value="AFS78900.1"/>
    <property type="molecule type" value="Genomic_DNA"/>
</dbReference>
<keyword evidence="11" id="KW-0472">Membrane</keyword>
<dbReference type="PANTHER" id="PTHR45453">
    <property type="entry name" value="PHOSPHATE REGULON SENSOR PROTEIN PHOR"/>
    <property type="match status" value="1"/>
</dbReference>
<dbReference type="InterPro" id="IPR004358">
    <property type="entry name" value="Sig_transdc_His_kin-like_C"/>
</dbReference>
<dbReference type="FunFam" id="3.30.565.10:FF:000057">
    <property type="entry name" value="Sensor histidine kinase"/>
    <property type="match status" value="1"/>
</dbReference>
<dbReference type="Proteomes" id="UP000006094">
    <property type="component" value="Chromosome"/>
</dbReference>
<keyword evidence="5" id="KW-0597">Phosphoprotein</keyword>
<evidence type="ECO:0000256" key="3">
    <source>
        <dbReference type="ARBA" id="ARBA00012438"/>
    </source>
</evidence>
<dbReference type="InterPro" id="IPR003594">
    <property type="entry name" value="HATPase_dom"/>
</dbReference>
<dbReference type="HOGENOM" id="CLU_000445_13_1_9"/>
<dbReference type="STRING" id="1128398.Curi_c18950"/>
<dbReference type="InterPro" id="IPR036890">
    <property type="entry name" value="HATPase_C_sf"/>
</dbReference>
<evidence type="ECO:0000256" key="6">
    <source>
        <dbReference type="ARBA" id="ARBA00022679"/>
    </source>
</evidence>
<keyword evidence="4" id="KW-1003">Cell membrane</keyword>
<keyword evidence="7" id="KW-0812">Transmembrane</keyword>
<dbReference type="GO" id="GO:0004721">
    <property type="term" value="F:phosphoprotein phosphatase activity"/>
    <property type="evidence" value="ECO:0007669"/>
    <property type="project" value="TreeGrafter"/>
</dbReference>
<sequence length="282" mass="33221">MFFILFLFLVYKYFINRELYKKLSSEPKDMDEVLSYLGDSPLTMKVSSLLKKQYMLYQESIEIYKDKQKEHLTFINQWVHQMKTPLSVINLIVQENEQETYMDSIKNELEKLDMGLDMALYMARFDTFTHDFHVDKVKLKPLIKQVINNMRRYFIVNNVFPEVDIDEDIMVFSDIKWLVFIVEQVIINAIKYSCMKSNKIYIKSYKEKNKVKLSIIDNGVGIPKKDIKRVFDQFYTGENGRKFGESTGMGLYIAGEVCKELSHDIEIESEEGTGTTVNIIFD</sequence>
<dbReference type="KEGG" id="cad:Curi_c18950"/>
<evidence type="ECO:0000256" key="8">
    <source>
        <dbReference type="ARBA" id="ARBA00022777"/>
    </source>
</evidence>
<keyword evidence="9" id="KW-1133">Transmembrane helix</keyword>
<evidence type="ECO:0000313" key="13">
    <source>
        <dbReference type="EMBL" id="AFS78900.1"/>
    </source>
</evidence>
<protein>
    <recommendedName>
        <fullName evidence="3">histidine kinase</fullName>
        <ecNumber evidence="3">2.7.13.3</ecNumber>
    </recommendedName>
</protein>
<dbReference type="GO" id="GO:0005886">
    <property type="term" value="C:plasma membrane"/>
    <property type="evidence" value="ECO:0007669"/>
    <property type="project" value="UniProtKB-SubCell"/>
</dbReference>
<evidence type="ECO:0000256" key="4">
    <source>
        <dbReference type="ARBA" id="ARBA00022475"/>
    </source>
</evidence>
<keyword evidence="8 13" id="KW-0418">Kinase</keyword>
<gene>
    <name evidence="13" type="ordered locus">Curi_c18950</name>
</gene>
<keyword evidence="6 13" id="KW-0808">Transferase</keyword>
<keyword evidence="10" id="KW-0902">Two-component regulatory system</keyword>
<keyword evidence="14" id="KW-1185">Reference proteome</keyword>
<accession>K0B1W2</accession>
<dbReference type="eggNOG" id="COG2205">
    <property type="taxonomic scope" value="Bacteria"/>
</dbReference>
<dbReference type="PATRIC" id="fig|1128398.3.peg.1951"/>
<dbReference type="InterPro" id="IPR050351">
    <property type="entry name" value="BphY/WalK/GraS-like"/>
</dbReference>
<evidence type="ECO:0000256" key="11">
    <source>
        <dbReference type="ARBA" id="ARBA00023136"/>
    </source>
</evidence>
<evidence type="ECO:0000256" key="2">
    <source>
        <dbReference type="ARBA" id="ARBA00004651"/>
    </source>
</evidence>
<dbReference type="PANTHER" id="PTHR45453:SF2">
    <property type="entry name" value="HISTIDINE KINASE"/>
    <property type="match status" value="1"/>
</dbReference>
<reference evidence="13 14" key="1">
    <citation type="journal article" date="2012" name="PLoS ONE">
        <title>The purine-utilizing bacterium Clostridium acidurici 9a: a genome-guided metabolic reconsideration.</title>
        <authorList>
            <person name="Hartwich K."/>
            <person name="Poehlein A."/>
            <person name="Daniel R."/>
        </authorList>
    </citation>
    <scope>NUCLEOTIDE SEQUENCE [LARGE SCALE GENOMIC DNA]</scope>
    <source>
        <strain evidence="14">ATCC 7906 / DSM 604 / BCRC 14475 / CIP 104303 / KCTC 5404 / NCIMB 10678 / 9a</strain>
    </source>
</reference>
<dbReference type="CDD" id="cd00082">
    <property type="entry name" value="HisKA"/>
    <property type="match status" value="1"/>
</dbReference>